<feature type="compositionally biased region" description="Basic residues" evidence="1">
    <location>
        <begin position="393"/>
        <end position="402"/>
    </location>
</feature>
<evidence type="ECO:0000313" key="2">
    <source>
        <dbReference type="EMBL" id="RXK36479.1"/>
    </source>
</evidence>
<evidence type="ECO:0008006" key="4">
    <source>
        <dbReference type="Google" id="ProtNLM"/>
    </source>
</evidence>
<dbReference type="EMBL" id="SDIL01000096">
    <property type="protein sequence ID" value="RXK36479.1"/>
    <property type="molecule type" value="Genomic_DNA"/>
</dbReference>
<evidence type="ECO:0000313" key="3">
    <source>
        <dbReference type="Proteomes" id="UP000289152"/>
    </source>
</evidence>
<dbReference type="SUPFAM" id="SSF53098">
    <property type="entry name" value="Ribonuclease H-like"/>
    <property type="match status" value="1"/>
</dbReference>
<dbReference type="Proteomes" id="UP000289152">
    <property type="component" value="Unassembled WGS sequence"/>
</dbReference>
<feature type="region of interest" description="Disordered" evidence="1">
    <location>
        <begin position="331"/>
        <end position="402"/>
    </location>
</feature>
<reference evidence="2 3" key="1">
    <citation type="submission" date="2016-06" db="EMBL/GenBank/DDBJ databases">
        <title>Evolution of pathogenesis and genome organization in the Tremellales.</title>
        <authorList>
            <person name="Cuomo C."/>
            <person name="Litvintseva A."/>
            <person name="Heitman J."/>
            <person name="Chen Y."/>
            <person name="Sun S."/>
            <person name="Springer D."/>
            <person name="Dromer F."/>
            <person name="Young S."/>
            <person name="Zeng Q."/>
            <person name="Chapman S."/>
            <person name="Gujja S."/>
            <person name="Saif S."/>
            <person name="Birren B."/>
        </authorList>
    </citation>
    <scope>NUCLEOTIDE SEQUENCE [LARGE SCALE GENOMIC DNA]</scope>
    <source>
        <strain evidence="2 3">ATCC 28783</strain>
    </source>
</reference>
<accession>A0A4Q1BCD7</accession>
<sequence>MPTKSARYVESHLMTWINHFAAPDILQSDNGREFCDTLIVTLAKRAEGLPHVVRSINFTKHSSTLHTPYQAVFGRKHQEMRMWETLEGRDEIEEVILGEGDPKEDTGEGNEVKHFQWESNEDSSEGNPNLTNTTDTVANFVGVSLGHTLVAERHIPLLESSTPENNPIQQIIEADRQQQPNPSVVDRILAQMQAHQVIVRQKMVKQYGRKHKRLEYSTGDKVTLFVPELDCPGAPASRIPCVVCEVFSDKPNTYQLLCSEGVLSCLYRSKFFIPADDYEIPVELSMGWSKWEQQQVVTLRDAAYKIFERECENYSRATATERTLVVLSANSRRQKKTTTRTQKKQPTVDVEESSASESDTNEDSPVTAPTFDLRSPTETDDESSTGSGTSVTCRKRRRARTP</sequence>
<feature type="compositionally biased region" description="Basic residues" evidence="1">
    <location>
        <begin position="332"/>
        <end position="343"/>
    </location>
</feature>
<dbReference type="InterPro" id="IPR012337">
    <property type="entry name" value="RNaseH-like_sf"/>
</dbReference>
<dbReference type="AlphaFoldDB" id="A0A4Q1BCD7"/>
<proteinExistence type="predicted"/>
<organism evidence="2 3">
    <name type="scientific">Tremella mesenterica</name>
    <name type="common">Jelly fungus</name>
    <dbReference type="NCBI Taxonomy" id="5217"/>
    <lineage>
        <taxon>Eukaryota</taxon>
        <taxon>Fungi</taxon>
        <taxon>Dikarya</taxon>
        <taxon>Basidiomycota</taxon>
        <taxon>Agaricomycotina</taxon>
        <taxon>Tremellomycetes</taxon>
        <taxon>Tremellales</taxon>
        <taxon>Tremellaceae</taxon>
        <taxon>Tremella</taxon>
    </lineage>
</organism>
<feature type="compositionally biased region" description="Acidic residues" evidence="1">
    <location>
        <begin position="349"/>
        <end position="362"/>
    </location>
</feature>
<protein>
    <recommendedName>
        <fullName evidence="4">Integrase catalytic domain-containing protein</fullName>
    </recommendedName>
</protein>
<dbReference type="VEuPathDB" id="FungiDB:TREMEDRAFT_65043"/>
<name>A0A4Q1BCD7_TREME</name>
<dbReference type="InParanoid" id="A0A4Q1BCD7"/>
<gene>
    <name evidence="2" type="ORF">M231_06263</name>
</gene>
<keyword evidence="3" id="KW-1185">Reference proteome</keyword>
<evidence type="ECO:0000256" key="1">
    <source>
        <dbReference type="SAM" id="MobiDB-lite"/>
    </source>
</evidence>
<dbReference type="OrthoDB" id="2499658at2759"/>
<comment type="caution">
    <text evidence="2">The sequence shown here is derived from an EMBL/GenBank/DDBJ whole genome shotgun (WGS) entry which is preliminary data.</text>
</comment>